<feature type="transmembrane region" description="Helical" evidence="1">
    <location>
        <begin position="7"/>
        <end position="31"/>
    </location>
</feature>
<comment type="caution">
    <text evidence="2">The sequence shown here is derived from an EMBL/GenBank/DDBJ whole genome shotgun (WGS) entry which is preliminary data.</text>
</comment>
<proteinExistence type="predicted"/>
<evidence type="ECO:0000313" key="3">
    <source>
        <dbReference type="Proteomes" id="UP000474567"/>
    </source>
</evidence>
<dbReference type="Proteomes" id="UP000474567">
    <property type="component" value="Unassembled WGS sequence"/>
</dbReference>
<organism evidence="2 3">
    <name type="scientific">Flavobacterium collinsii</name>
    <dbReference type="NCBI Taxonomy" id="1114861"/>
    <lineage>
        <taxon>Bacteria</taxon>
        <taxon>Pseudomonadati</taxon>
        <taxon>Bacteroidota</taxon>
        <taxon>Flavobacteriia</taxon>
        <taxon>Flavobacteriales</taxon>
        <taxon>Flavobacteriaceae</taxon>
        <taxon>Flavobacterium</taxon>
    </lineage>
</organism>
<reference evidence="2 3" key="1">
    <citation type="submission" date="2020-02" db="EMBL/GenBank/DDBJ databases">
        <authorList>
            <person name="Criscuolo A."/>
        </authorList>
    </citation>
    <scope>NUCLEOTIDE SEQUENCE [LARGE SCALE GENOMIC DNA]</scope>
    <source>
        <strain evidence="2">CECT7796</strain>
    </source>
</reference>
<evidence type="ECO:0000256" key="1">
    <source>
        <dbReference type="SAM" id="Phobius"/>
    </source>
</evidence>
<dbReference type="EMBL" id="CADCST010000146">
    <property type="protein sequence ID" value="CAA9202753.1"/>
    <property type="molecule type" value="Genomic_DNA"/>
</dbReference>
<keyword evidence="3" id="KW-1185">Reference proteome</keyword>
<accession>A0ABM8KPI3</accession>
<name>A0ABM8KPI3_9FLAO</name>
<keyword evidence="1" id="KW-1133">Transmembrane helix</keyword>
<protein>
    <submittedName>
        <fullName evidence="2">Uncharacterized protein</fullName>
    </submittedName>
</protein>
<gene>
    <name evidence="2" type="ORF">FLACOL7796_04426</name>
</gene>
<keyword evidence="1" id="KW-0472">Membrane</keyword>
<sequence>MKLTAKILMTIIVVICLLFVGAFIAGMYYGYHAPLRTK</sequence>
<keyword evidence="1" id="KW-0812">Transmembrane</keyword>
<evidence type="ECO:0000313" key="2">
    <source>
        <dbReference type="EMBL" id="CAA9202753.1"/>
    </source>
</evidence>